<dbReference type="AlphaFoldDB" id="A0A388T897"/>
<reference evidence="1 2" key="1">
    <citation type="journal article" date="2019" name="ISME J.">
        <title>Genome analyses of uncultured TG2/ZB3 bacteria in 'Margulisbacteria' specifically attached to ectosymbiotic spirochetes of protists in the termite gut.</title>
        <authorList>
            <person name="Utami Y.D."/>
            <person name="Kuwahara H."/>
            <person name="Igai K."/>
            <person name="Murakami T."/>
            <person name="Sugaya K."/>
            <person name="Morikawa T."/>
            <person name="Nagura Y."/>
            <person name="Yuki M."/>
            <person name="Deevong P."/>
            <person name="Inoue T."/>
            <person name="Kihara K."/>
            <person name="Lo N."/>
            <person name="Yamada A."/>
            <person name="Ohkuma M."/>
            <person name="Hongoh Y."/>
        </authorList>
    </citation>
    <scope>NUCLEOTIDE SEQUENCE [LARGE SCALE GENOMIC DNA]</scope>
    <source>
        <strain evidence="1">HsPyr-01</strain>
    </source>
</reference>
<name>A0A388T897_9BACT</name>
<keyword evidence="2" id="KW-1185">Reference proteome</keyword>
<evidence type="ECO:0000313" key="1">
    <source>
        <dbReference type="EMBL" id="GBR72384.1"/>
    </source>
</evidence>
<organism evidence="1 2">
    <name type="scientific">Candidatus Termititenax spirochaetophilus</name>
    <dbReference type="NCBI Taxonomy" id="2218522"/>
    <lineage>
        <taxon>Bacteria</taxon>
        <taxon>Bacillati</taxon>
        <taxon>Candidatus Margulisiibacteriota</taxon>
        <taxon>Candidatus Termititenacia</taxon>
        <taxon>Candidatus Termititenacales</taxon>
        <taxon>Candidatus Termititenacaceae</taxon>
        <taxon>Candidatus Termititenax</taxon>
    </lineage>
</organism>
<protein>
    <submittedName>
        <fullName evidence="1">Uncharacterized protein</fullName>
    </submittedName>
</protein>
<accession>A0A388T897</accession>
<dbReference type="Proteomes" id="UP000276170">
    <property type="component" value="Unassembled WGS sequence"/>
</dbReference>
<dbReference type="EMBL" id="BGZM01000009">
    <property type="protein sequence ID" value="GBR72384.1"/>
    <property type="molecule type" value="Genomic_DNA"/>
</dbReference>
<sequence length="576" mass="65693">MFVVMAFAAKVELPLDSTYTFQPGGKITRFVNASPESLTVIKSDNQTLLIRARRAGPAQVYYWTDKQNVLQVQVINKPLVSQKTTNSGKNTGVWETYFKLDPANATPVNQKMLLTSLDYAVETEYGLGVNFFTRYRYNAVESGELGQVENLSLRLGQNGNYIALGDSTMRYTELTVPYLEMQGIQGHARLSSLLLDVFTGKRPGNYWGREVGENYITAKDQDVSVAGGRAVFLVNNNLNVGYSAASRKAADADNILGVSTEVHSGDVQFRKNNYTAVLESADSERDGAKGSAQKGSLSYNNKNYGWQIEYRDVAPQFSSVSDYFNYGGMQGWSLYGSARPVNNVSFSGSYENYLQRFDHDYLELRNEDYNVERLRLRLGLDRIVFFRPAVSYYQNFRADFRSTGWTGQLYDIEIIKRRLWFYYNASLWQYNFPAAEYSTDSSQIGFQYRQGWVSYRAEHVNDRLRYIAGGDSYGSAGWNLIATLGEFRLNDGLKLALSYWHQNRKNTLDTLDKNRNSLRAALGKSVGDIYWYLNGVYTRENSLFYEYEGDDYDRNGYFYHDKVTQTEISGGMVYKF</sequence>
<evidence type="ECO:0000313" key="2">
    <source>
        <dbReference type="Proteomes" id="UP000276170"/>
    </source>
</evidence>
<gene>
    <name evidence="1" type="ORF">HP1_087</name>
</gene>
<proteinExistence type="predicted"/>
<comment type="caution">
    <text evidence="1">The sequence shown here is derived from an EMBL/GenBank/DDBJ whole genome shotgun (WGS) entry which is preliminary data.</text>
</comment>